<reference evidence="2 3" key="1">
    <citation type="journal article" date="2021" name="J. Hered.">
        <title>A chromosome-level genome assembly of the parasitoid wasp, Cotesia glomerata (Hymenoptera: Braconidae).</title>
        <authorList>
            <person name="Pinto B.J."/>
            <person name="Weis J.J."/>
            <person name="Gamble T."/>
            <person name="Ode P.J."/>
            <person name="Paul R."/>
            <person name="Zaspel J.M."/>
        </authorList>
    </citation>
    <scope>NUCLEOTIDE SEQUENCE [LARGE SCALE GENOMIC DNA]</scope>
    <source>
        <strain evidence="2">CgM1</strain>
    </source>
</reference>
<evidence type="ECO:0000256" key="1">
    <source>
        <dbReference type="SAM" id="MobiDB-lite"/>
    </source>
</evidence>
<comment type="caution">
    <text evidence="2">The sequence shown here is derived from an EMBL/GenBank/DDBJ whole genome shotgun (WGS) entry which is preliminary data.</text>
</comment>
<evidence type="ECO:0000313" key="3">
    <source>
        <dbReference type="Proteomes" id="UP000826195"/>
    </source>
</evidence>
<organism evidence="2 3">
    <name type="scientific">Cotesia glomerata</name>
    <name type="common">Lepidopteran parasitic wasp</name>
    <name type="synonym">Apanteles glomeratus</name>
    <dbReference type="NCBI Taxonomy" id="32391"/>
    <lineage>
        <taxon>Eukaryota</taxon>
        <taxon>Metazoa</taxon>
        <taxon>Ecdysozoa</taxon>
        <taxon>Arthropoda</taxon>
        <taxon>Hexapoda</taxon>
        <taxon>Insecta</taxon>
        <taxon>Pterygota</taxon>
        <taxon>Neoptera</taxon>
        <taxon>Endopterygota</taxon>
        <taxon>Hymenoptera</taxon>
        <taxon>Apocrita</taxon>
        <taxon>Ichneumonoidea</taxon>
        <taxon>Braconidae</taxon>
        <taxon>Microgastrinae</taxon>
        <taxon>Cotesia</taxon>
    </lineage>
</organism>
<evidence type="ECO:0000313" key="2">
    <source>
        <dbReference type="EMBL" id="KAH0535030.1"/>
    </source>
</evidence>
<dbReference type="AlphaFoldDB" id="A0AAV7HT45"/>
<proteinExistence type="predicted"/>
<name>A0AAV7HT45_COTGL</name>
<feature type="compositionally biased region" description="Low complexity" evidence="1">
    <location>
        <begin position="1"/>
        <end position="13"/>
    </location>
</feature>
<accession>A0AAV7HT45</accession>
<feature type="region of interest" description="Disordered" evidence="1">
    <location>
        <begin position="1"/>
        <end position="23"/>
    </location>
</feature>
<dbReference type="EMBL" id="JAHXZJ010002982">
    <property type="protein sequence ID" value="KAH0535030.1"/>
    <property type="molecule type" value="Genomic_DNA"/>
</dbReference>
<gene>
    <name evidence="2" type="ORF">KQX54_012109</name>
</gene>
<dbReference type="Proteomes" id="UP000826195">
    <property type="component" value="Unassembled WGS sequence"/>
</dbReference>
<keyword evidence="3" id="KW-1185">Reference proteome</keyword>
<sequence length="230" mass="26173">MSSSDSSSYSISSSEEESRDVNAEAQNITQNLVPKKSILKYRLCYENFMKWRKENKIHDLTENVILIFRFCGAMRSGEYCELNKNDVEDDTKNHYPRTFVVTAQYYNKAKKKSKTAQFITERDPIASTSKSHDESVASNLTSLSDGCDIDIDDFDIENLPKGNPLFQTESTDVREDNLGSQNAMSSKKLLMRNKIGENDNQESLDGLTMTSPIIKIKKCKIMNVTINYSK</sequence>
<protein>
    <submittedName>
        <fullName evidence="2">Uncharacterized protein</fullName>
    </submittedName>
</protein>